<keyword evidence="3" id="KW-1185">Reference proteome</keyword>
<accession>A0A484FX33</accession>
<name>A0A484FX33_COLOR</name>
<evidence type="ECO:0000313" key="3">
    <source>
        <dbReference type="Proteomes" id="UP000014480"/>
    </source>
</evidence>
<protein>
    <submittedName>
        <fullName evidence="2">Uncharacterized protein</fullName>
    </submittedName>
</protein>
<evidence type="ECO:0000313" key="2">
    <source>
        <dbReference type="EMBL" id="TDZ22064.1"/>
    </source>
</evidence>
<evidence type="ECO:0000256" key="1">
    <source>
        <dbReference type="SAM" id="SignalP"/>
    </source>
</evidence>
<reference evidence="3" key="1">
    <citation type="journal article" date="2013" name="New Phytol.">
        <title>Comparative genomic and transcriptomic analyses reveal the hemibiotrophic stage shift of Colletotrichum fungi.</title>
        <authorList>
            <person name="Gan P."/>
            <person name="Ikeda K."/>
            <person name="Irieda H."/>
            <person name="Narusaka M."/>
            <person name="O'Connell R.J."/>
            <person name="Narusaka Y."/>
            <person name="Takano Y."/>
            <person name="Kubo Y."/>
            <person name="Shirasu K."/>
        </authorList>
    </citation>
    <scope>NUCLEOTIDE SEQUENCE [LARGE SCALE GENOMIC DNA]</scope>
    <source>
        <strain evidence="3">104-T / ATCC 96160 / CBS 514.97 / LARS 414 / MAFF 240422</strain>
    </source>
</reference>
<organism evidence="2 3">
    <name type="scientific">Colletotrichum orbiculare (strain 104-T / ATCC 96160 / CBS 514.97 / LARS 414 / MAFF 240422)</name>
    <name type="common">Cucumber anthracnose fungus</name>
    <name type="synonym">Colletotrichum lagenarium</name>
    <dbReference type="NCBI Taxonomy" id="1213857"/>
    <lineage>
        <taxon>Eukaryota</taxon>
        <taxon>Fungi</taxon>
        <taxon>Dikarya</taxon>
        <taxon>Ascomycota</taxon>
        <taxon>Pezizomycotina</taxon>
        <taxon>Sordariomycetes</taxon>
        <taxon>Hypocreomycetidae</taxon>
        <taxon>Glomerellales</taxon>
        <taxon>Glomerellaceae</taxon>
        <taxon>Colletotrichum</taxon>
        <taxon>Colletotrichum orbiculare species complex</taxon>
    </lineage>
</organism>
<dbReference type="EMBL" id="AMCV02000011">
    <property type="protein sequence ID" value="TDZ22064.1"/>
    <property type="molecule type" value="Genomic_DNA"/>
</dbReference>
<feature type="chain" id="PRO_5019748398" evidence="1">
    <location>
        <begin position="20"/>
        <end position="152"/>
    </location>
</feature>
<comment type="caution">
    <text evidence="2">The sequence shown here is derived from an EMBL/GenBank/DDBJ whole genome shotgun (WGS) entry which is preliminary data.</text>
</comment>
<keyword evidence="1" id="KW-0732">Signal</keyword>
<dbReference type="Proteomes" id="UP000014480">
    <property type="component" value="Unassembled WGS sequence"/>
</dbReference>
<proteinExistence type="predicted"/>
<dbReference type="AlphaFoldDB" id="A0A484FX33"/>
<gene>
    <name evidence="2" type="ORF">Cob_v004850</name>
</gene>
<feature type="signal peptide" evidence="1">
    <location>
        <begin position="1"/>
        <end position="19"/>
    </location>
</feature>
<sequence>MKFSVIFVAAISLVSGASALKECCCEISSGCDCVFGYEDNIYCPQSALNATMQLPISIFFLFPALVFAGRRLNYHGSCIISGGTWSTQCTPSYIESQLKSQCSNLGGELSNINYETSVTQIDFRCLCVRDSTKDFTYDDGIFTAKATVGEAC</sequence>
<reference evidence="3" key="2">
    <citation type="journal article" date="2019" name="Mol. Plant Microbe Interact.">
        <title>Genome sequence resources for four phytopathogenic fungi from the Colletotrichum orbiculare species complex.</title>
        <authorList>
            <person name="Gan P."/>
            <person name="Tsushima A."/>
            <person name="Narusaka M."/>
            <person name="Narusaka Y."/>
            <person name="Takano Y."/>
            <person name="Kubo Y."/>
            <person name="Shirasu K."/>
        </authorList>
    </citation>
    <scope>GENOME REANNOTATION</scope>
    <source>
        <strain evidence="3">104-T / ATCC 96160 / CBS 514.97 / LARS 414 / MAFF 240422</strain>
    </source>
</reference>